<keyword evidence="1" id="KW-0433">Leucine-rich repeat</keyword>
<accession>Q8S448</accession>
<keyword evidence="2" id="KW-0611">Plant defense</keyword>
<dbReference type="InterPro" id="IPR002182">
    <property type="entry name" value="NB-ARC"/>
</dbReference>
<dbReference type="InterPro" id="IPR027417">
    <property type="entry name" value="P-loop_NTPase"/>
</dbReference>
<sequence length="165" mass="18180">GGVGKTTMARRIMDRVLKEHVFEEVAMAVVSQQVDNSNIQVEIGGSLGLKNLKDDTSQVRVQKLHDRLTGTKRILLVLDDIWEGLELESLGIPCDSKGCKILVTSRNKDALSDTNVEKVFGMEILSVEEAWFLFRERVGTCVDDAKLNPIAKEVVDECGGLPLAL</sequence>
<dbReference type="PRINTS" id="PR00364">
    <property type="entry name" value="DISEASERSIST"/>
</dbReference>
<dbReference type="Gene3D" id="1.10.8.430">
    <property type="entry name" value="Helical domain of apoptotic protease-activating factors"/>
    <property type="match status" value="1"/>
</dbReference>
<evidence type="ECO:0000313" key="4">
    <source>
        <dbReference type="EMBL" id="AAL83215.1"/>
    </source>
</evidence>
<dbReference type="PANTHER" id="PTHR36766:SF64">
    <property type="entry name" value="OS12G0206100 PROTEIN"/>
    <property type="match status" value="1"/>
</dbReference>
<dbReference type="EMBL" id="AF469686">
    <property type="protein sequence ID" value="AAL83215.1"/>
    <property type="molecule type" value="Genomic_DNA"/>
</dbReference>
<dbReference type="Gene3D" id="3.40.50.300">
    <property type="entry name" value="P-loop containing nucleotide triphosphate hydrolases"/>
    <property type="match status" value="1"/>
</dbReference>
<dbReference type="SUPFAM" id="SSF52540">
    <property type="entry name" value="P-loop containing nucleoside triphosphate hydrolases"/>
    <property type="match status" value="1"/>
</dbReference>
<dbReference type="GO" id="GO:0006952">
    <property type="term" value="P:defense response"/>
    <property type="evidence" value="ECO:0007669"/>
    <property type="project" value="UniProtKB-KW"/>
</dbReference>
<evidence type="ECO:0000259" key="3">
    <source>
        <dbReference type="Pfam" id="PF00931"/>
    </source>
</evidence>
<feature type="domain" description="NB-ARC" evidence="3">
    <location>
        <begin position="1"/>
        <end position="139"/>
    </location>
</feature>
<feature type="non-terminal residue" evidence="4">
    <location>
        <position position="1"/>
    </location>
</feature>
<dbReference type="PANTHER" id="PTHR36766">
    <property type="entry name" value="PLANT BROAD-SPECTRUM MILDEW RESISTANCE PROTEIN RPW8"/>
    <property type="match status" value="1"/>
</dbReference>
<organism evidence="4">
    <name type="scientific">Mentha longifolia</name>
    <name type="common">Horse mint</name>
    <name type="synonym">Mentha spicata var. longifolia</name>
    <dbReference type="NCBI Taxonomy" id="38859"/>
    <lineage>
        <taxon>Eukaryota</taxon>
        <taxon>Viridiplantae</taxon>
        <taxon>Streptophyta</taxon>
        <taxon>Embryophyta</taxon>
        <taxon>Tracheophyta</taxon>
        <taxon>Spermatophyta</taxon>
        <taxon>Magnoliopsida</taxon>
        <taxon>eudicotyledons</taxon>
        <taxon>Gunneridae</taxon>
        <taxon>Pentapetalae</taxon>
        <taxon>asterids</taxon>
        <taxon>lamiids</taxon>
        <taxon>Lamiales</taxon>
        <taxon>Lamiaceae</taxon>
        <taxon>Nepetoideae</taxon>
        <taxon>Mentheae</taxon>
        <taxon>Menthinae</taxon>
        <taxon>Mentha</taxon>
    </lineage>
</organism>
<name>Q8S448_MENLO</name>
<dbReference type="GO" id="GO:0043531">
    <property type="term" value="F:ADP binding"/>
    <property type="evidence" value="ECO:0007669"/>
    <property type="project" value="InterPro"/>
</dbReference>
<proteinExistence type="predicted"/>
<protein>
    <submittedName>
        <fullName evidence="4">Disease resistance-like protein 585-6</fullName>
    </submittedName>
</protein>
<feature type="non-terminal residue" evidence="4">
    <location>
        <position position="165"/>
    </location>
</feature>
<dbReference type="InterPro" id="IPR042197">
    <property type="entry name" value="Apaf_helical"/>
</dbReference>
<evidence type="ECO:0000256" key="1">
    <source>
        <dbReference type="ARBA" id="ARBA00022614"/>
    </source>
</evidence>
<dbReference type="AlphaFoldDB" id="Q8S448"/>
<dbReference type="Pfam" id="PF00931">
    <property type="entry name" value="NB-ARC"/>
    <property type="match status" value="1"/>
</dbReference>
<evidence type="ECO:0000256" key="2">
    <source>
        <dbReference type="ARBA" id="ARBA00022821"/>
    </source>
</evidence>
<reference evidence="4" key="1">
    <citation type="submission" date="2002-01" db="EMBL/GenBank/DDBJ databases">
        <authorList>
            <person name="Davis T.M."/>
            <person name="Vining K.J."/>
            <person name="Smith C.A."/>
            <person name="Zhang Q."/>
        </authorList>
    </citation>
    <scope>NUCLEOTIDE SEQUENCE</scope>
</reference>